<proteinExistence type="inferred from homology"/>
<accession>A0A225UZW0</accession>
<feature type="signal peptide" evidence="5">
    <location>
        <begin position="1"/>
        <end position="25"/>
    </location>
</feature>
<evidence type="ECO:0000313" key="7">
    <source>
        <dbReference type="Proteomes" id="UP000198211"/>
    </source>
</evidence>
<evidence type="ECO:0000256" key="4">
    <source>
        <dbReference type="ARBA" id="ARBA00022729"/>
    </source>
</evidence>
<evidence type="ECO:0000256" key="2">
    <source>
        <dbReference type="ARBA" id="ARBA00010400"/>
    </source>
</evidence>
<dbReference type="Pfam" id="PF16810">
    <property type="entry name" value="RXLR"/>
    <property type="match status" value="1"/>
</dbReference>
<keyword evidence="7" id="KW-1185">Reference proteome</keyword>
<comment type="function">
    <text evidence="5">Effector that suppresses plant defense responses during pathogen infection.</text>
</comment>
<organism evidence="6 7">
    <name type="scientific">Phytophthora megakarya</name>
    <dbReference type="NCBI Taxonomy" id="4795"/>
    <lineage>
        <taxon>Eukaryota</taxon>
        <taxon>Sar</taxon>
        <taxon>Stramenopiles</taxon>
        <taxon>Oomycota</taxon>
        <taxon>Peronosporomycetes</taxon>
        <taxon>Peronosporales</taxon>
        <taxon>Peronosporaceae</taxon>
        <taxon>Phytophthora</taxon>
    </lineage>
</organism>
<name>A0A225UZW0_9STRA</name>
<evidence type="ECO:0000256" key="1">
    <source>
        <dbReference type="ARBA" id="ARBA00004613"/>
    </source>
</evidence>
<dbReference type="Proteomes" id="UP000198211">
    <property type="component" value="Unassembled WGS sequence"/>
</dbReference>
<dbReference type="InterPro" id="IPR031825">
    <property type="entry name" value="RXLR"/>
</dbReference>
<evidence type="ECO:0000313" key="6">
    <source>
        <dbReference type="EMBL" id="OWY98700.1"/>
    </source>
</evidence>
<reference evidence="7" key="1">
    <citation type="submission" date="2017-03" db="EMBL/GenBank/DDBJ databases">
        <title>Phytopthora megakarya and P. palmivora, two closely related causual agents of cacao black pod achieved similar genome size and gene model numbers by different mechanisms.</title>
        <authorList>
            <person name="Ali S."/>
            <person name="Shao J."/>
            <person name="Larry D.J."/>
            <person name="Kronmiller B."/>
            <person name="Shen D."/>
            <person name="Strem M.D."/>
            <person name="Melnick R.L."/>
            <person name="Guiltinan M.J."/>
            <person name="Tyler B.M."/>
            <person name="Meinhardt L.W."/>
            <person name="Bailey B.A."/>
        </authorList>
    </citation>
    <scope>NUCLEOTIDE SEQUENCE [LARGE SCALE GENOMIC DNA]</scope>
    <source>
        <strain evidence="7">zdho120</strain>
    </source>
</reference>
<dbReference type="OrthoDB" id="138049at2759"/>
<dbReference type="EMBL" id="NBNE01009158">
    <property type="protein sequence ID" value="OWY98700.1"/>
    <property type="molecule type" value="Genomic_DNA"/>
</dbReference>
<comment type="caution">
    <text evidence="6">The sequence shown here is derived from an EMBL/GenBank/DDBJ whole genome shotgun (WGS) entry which is preliminary data.</text>
</comment>
<dbReference type="AlphaFoldDB" id="A0A225UZW0"/>
<comment type="similarity">
    <text evidence="2 5">Belongs to the RxLR effector family.</text>
</comment>
<gene>
    <name evidence="6" type="ORF">PHMEG_00030472</name>
</gene>
<comment type="subcellular location">
    <subcellularLocation>
        <location evidence="1 5">Secreted</location>
    </subcellularLocation>
</comment>
<sequence>MRLPCIVMAAVSTLSVLQVPVIASAASNIALTGVMSLGCSHLVGADQSISDQSRFLRGNNIAEGDKEERGFADVVEKLMAKNLVDKMIRKNSFSALEKVDSLKKMDDILAAIDVNLASVFKAANNKKMRPEDMATELRKLPGADDALVTQAVQQYTNYLANVKLA</sequence>
<evidence type="ECO:0000256" key="3">
    <source>
        <dbReference type="ARBA" id="ARBA00022525"/>
    </source>
</evidence>
<keyword evidence="3 5" id="KW-0964">Secreted</keyword>
<feature type="chain" id="PRO_5044951589" description="RxLR effector protein" evidence="5">
    <location>
        <begin position="26"/>
        <end position="165"/>
    </location>
</feature>
<comment type="domain">
    <text evidence="5">The RxLR-dEER motif acts to carry the protein into the host cell cytoplasm through binding to cell surface phosphatidylinositol-3-phosphate.</text>
</comment>
<evidence type="ECO:0000256" key="5">
    <source>
        <dbReference type="RuleBase" id="RU367124"/>
    </source>
</evidence>
<keyword evidence="4 5" id="KW-0732">Signal</keyword>
<protein>
    <recommendedName>
        <fullName evidence="5">RxLR effector protein</fullName>
    </recommendedName>
</protein>